<dbReference type="RefSeq" id="WP_141168179.1">
    <property type="nucleotide sequence ID" value="NZ_VHLH01000039.1"/>
</dbReference>
<evidence type="ECO:0000313" key="3">
    <source>
        <dbReference type="Proteomes" id="UP000320314"/>
    </source>
</evidence>
<protein>
    <submittedName>
        <fullName evidence="2">Uncharacterized protein</fullName>
    </submittedName>
</protein>
<feature type="region of interest" description="Disordered" evidence="1">
    <location>
        <begin position="1"/>
        <end position="29"/>
    </location>
</feature>
<dbReference type="EMBL" id="VHLH01000039">
    <property type="protein sequence ID" value="TPW26011.1"/>
    <property type="molecule type" value="Genomic_DNA"/>
</dbReference>
<proteinExistence type="predicted"/>
<accession>A0A506TYF7</accession>
<reference evidence="2 3" key="1">
    <citation type="submission" date="2019-06" db="EMBL/GenBank/DDBJ databases">
        <authorList>
            <person name="Li M."/>
        </authorList>
    </citation>
    <scope>NUCLEOTIDE SEQUENCE [LARGE SCALE GENOMIC DNA]</scope>
    <source>
        <strain evidence="2 3">BGMRC6574</strain>
    </source>
</reference>
<evidence type="ECO:0000256" key="1">
    <source>
        <dbReference type="SAM" id="MobiDB-lite"/>
    </source>
</evidence>
<dbReference type="OrthoDB" id="8446584at2"/>
<comment type="caution">
    <text evidence="2">The sequence shown here is derived from an EMBL/GenBank/DDBJ whole genome shotgun (WGS) entry which is preliminary data.</text>
</comment>
<dbReference type="Proteomes" id="UP000320314">
    <property type="component" value="Unassembled WGS sequence"/>
</dbReference>
<organism evidence="2 3">
    <name type="scientific">Pararhizobium mangrovi</name>
    <dbReference type="NCBI Taxonomy" id="2590452"/>
    <lineage>
        <taxon>Bacteria</taxon>
        <taxon>Pseudomonadati</taxon>
        <taxon>Pseudomonadota</taxon>
        <taxon>Alphaproteobacteria</taxon>
        <taxon>Hyphomicrobiales</taxon>
        <taxon>Rhizobiaceae</taxon>
        <taxon>Rhizobium/Agrobacterium group</taxon>
        <taxon>Pararhizobium</taxon>
    </lineage>
</organism>
<keyword evidence="3" id="KW-1185">Reference proteome</keyword>
<name>A0A506TYF7_9HYPH</name>
<dbReference type="AlphaFoldDB" id="A0A506TYF7"/>
<sequence length="125" mass="14355">MNVGERAKGLENSAEAEEQGTEVSSVETDGDIAATLMDQVIGQRGIREPVKAMLERAYRDLSRRSPEWTRRRVRAVFNHEANRIEYREIEDMRAVIQARERHAAYRKETARIAQMAAVREAAQDR</sequence>
<gene>
    <name evidence="2" type="ORF">FJU11_16480</name>
</gene>
<evidence type="ECO:0000313" key="2">
    <source>
        <dbReference type="EMBL" id="TPW26011.1"/>
    </source>
</evidence>